<keyword evidence="4 9" id="KW-0812">Transmembrane</keyword>
<evidence type="ECO:0000256" key="6">
    <source>
        <dbReference type="ARBA" id="ARBA00022989"/>
    </source>
</evidence>
<feature type="region of interest" description="Disordered" evidence="10">
    <location>
        <begin position="106"/>
        <end position="218"/>
    </location>
</feature>
<dbReference type="GO" id="GO:0043953">
    <property type="term" value="P:protein transport by the Tat complex"/>
    <property type="evidence" value="ECO:0007669"/>
    <property type="project" value="UniProtKB-UniRule"/>
</dbReference>
<keyword evidence="13" id="KW-1185">Reference proteome</keyword>
<dbReference type="GO" id="GO:0033281">
    <property type="term" value="C:TAT protein transport complex"/>
    <property type="evidence" value="ECO:0007669"/>
    <property type="project" value="UniProtKB-UniRule"/>
</dbReference>
<reference evidence="12 13" key="1">
    <citation type="submission" date="2018-06" db="EMBL/GenBank/DDBJ databases">
        <title>Phytoactinopolyspora halophila sp. nov., a novel halophilic actinomycete isolated from a saline soil in China.</title>
        <authorList>
            <person name="Tang S.-K."/>
        </authorList>
    </citation>
    <scope>NUCLEOTIDE SEQUENCE [LARGE SCALE GENOMIC DNA]</scope>
    <source>
        <strain evidence="12 13">YIM 96934</strain>
    </source>
</reference>
<dbReference type="Pfam" id="PF02416">
    <property type="entry name" value="TatA_B_E"/>
    <property type="match status" value="1"/>
</dbReference>
<keyword evidence="6 9" id="KW-1133">Transmembrane helix</keyword>
<dbReference type="InterPro" id="IPR003369">
    <property type="entry name" value="TatA/B/E"/>
</dbReference>
<comment type="similarity">
    <text evidence="9">Belongs to the TatB family.</text>
</comment>
<dbReference type="Proteomes" id="UP000250462">
    <property type="component" value="Unassembled WGS sequence"/>
</dbReference>
<accession>A0A329QR57</accession>
<keyword evidence="3 9" id="KW-1003">Cell membrane</keyword>
<dbReference type="EMBL" id="QMIG01000007">
    <property type="protein sequence ID" value="RAW14835.1"/>
    <property type="molecule type" value="Genomic_DNA"/>
</dbReference>
<dbReference type="RefSeq" id="WP_112258195.1">
    <property type="nucleotide sequence ID" value="NZ_QMIG01000007.1"/>
</dbReference>
<proteinExistence type="inferred from homology"/>
<name>A0A329QR57_9ACTN</name>
<comment type="subcellular location">
    <subcellularLocation>
        <location evidence="9">Cell membrane</location>
        <topology evidence="9">Single-pass membrane protein</topology>
    </subcellularLocation>
    <subcellularLocation>
        <location evidence="1">Membrane</location>
        <topology evidence="1">Single-pass membrane protein</topology>
    </subcellularLocation>
</comment>
<evidence type="ECO:0000256" key="10">
    <source>
        <dbReference type="SAM" id="MobiDB-lite"/>
    </source>
</evidence>
<evidence type="ECO:0000256" key="8">
    <source>
        <dbReference type="ARBA" id="ARBA00023136"/>
    </source>
</evidence>
<feature type="compositionally biased region" description="Basic and acidic residues" evidence="10">
    <location>
        <begin position="151"/>
        <end position="167"/>
    </location>
</feature>
<keyword evidence="8 9" id="KW-0472">Membrane</keyword>
<feature type="compositionally biased region" description="Low complexity" evidence="10">
    <location>
        <begin position="136"/>
        <end position="150"/>
    </location>
</feature>
<evidence type="ECO:0000256" key="11">
    <source>
        <dbReference type="SAM" id="Phobius"/>
    </source>
</evidence>
<dbReference type="OrthoDB" id="3267321at2"/>
<dbReference type="AlphaFoldDB" id="A0A329QR57"/>
<comment type="subunit">
    <text evidence="9">The Tat system comprises two distinct complexes: a TatABC complex, containing multiple copies of TatA, TatB and TatC subunits, and a separate TatA complex, containing only TatA subunits. Substrates initially bind to the TatABC complex, which probably triggers association of the separate TatA complex to form the active translocon.</text>
</comment>
<protein>
    <recommendedName>
        <fullName evidence="9">Sec-independent protein translocase protein TatB</fullName>
    </recommendedName>
</protein>
<evidence type="ECO:0000256" key="4">
    <source>
        <dbReference type="ARBA" id="ARBA00022692"/>
    </source>
</evidence>
<evidence type="ECO:0000256" key="7">
    <source>
        <dbReference type="ARBA" id="ARBA00023010"/>
    </source>
</evidence>
<comment type="caution">
    <text evidence="12">The sequence shown here is derived from an EMBL/GenBank/DDBJ whole genome shotgun (WGS) entry which is preliminary data.</text>
</comment>
<dbReference type="PRINTS" id="PR01506">
    <property type="entry name" value="TATBPROTEIN"/>
</dbReference>
<comment type="function">
    <text evidence="9">Part of the twin-arginine translocation (Tat) system that transports large folded proteins containing a characteristic twin-arginine motif in their signal peptide across membranes. Together with TatC, TatB is part of a receptor directly interacting with Tat signal peptides. TatB may form an oligomeric binding site that transiently accommodates folded Tat precursor proteins before their translocation.</text>
</comment>
<sequence length="218" mass="23010">MSEIGVAEIAVILVVALLVFGPDRLPVMIKQAAAFVRDLRTMVANARRDLSSSVSDMGIDQEDLRALGDLRNPRSFVRQNVLDGADLNSFGFDEFEEVGDDLDITDKRSRQRRANGKARNGSANGSRTREKSESARGSGTTQRRPSSSRTRPSERRSGARTAEERAAARANTGTTSEAGAVQTASADANASGGVGAGPEASTGSSAPAAPQRFDPDTT</sequence>
<gene>
    <name evidence="9" type="primary">tatB</name>
    <name evidence="12" type="ORF">DPM12_10120</name>
</gene>
<keyword evidence="7 9" id="KW-0811">Translocation</keyword>
<keyword evidence="2 9" id="KW-0813">Transport</keyword>
<evidence type="ECO:0000256" key="9">
    <source>
        <dbReference type="HAMAP-Rule" id="MF_00237"/>
    </source>
</evidence>
<evidence type="ECO:0000256" key="3">
    <source>
        <dbReference type="ARBA" id="ARBA00022475"/>
    </source>
</evidence>
<evidence type="ECO:0000256" key="1">
    <source>
        <dbReference type="ARBA" id="ARBA00004167"/>
    </source>
</evidence>
<feature type="transmembrane region" description="Helical" evidence="11">
    <location>
        <begin position="6"/>
        <end position="22"/>
    </location>
</feature>
<dbReference type="InterPro" id="IPR018448">
    <property type="entry name" value="TatB"/>
</dbReference>
<evidence type="ECO:0000256" key="5">
    <source>
        <dbReference type="ARBA" id="ARBA00022927"/>
    </source>
</evidence>
<organism evidence="12 13">
    <name type="scientific">Phytoactinopolyspora halophila</name>
    <dbReference type="NCBI Taxonomy" id="1981511"/>
    <lineage>
        <taxon>Bacteria</taxon>
        <taxon>Bacillati</taxon>
        <taxon>Actinomycetota</taxon>
        <taxon>Actinomycetes</taxon>
        <taxon>Jiangellales</taxon>
        <taxon>Jiangellaceae</taxon>
        <taxon>Phytoactinopolyspora</taxon>
    </lineage>
</organism>
<dbReference type="GO" id="GO:0008320">
    <property type="term" value="F:protein transmembrane transporter activity"/>
    <property type="evidence" value="ECO:0007669"/>
    <property type="project" value="UniProtKB-UniRule"/>
</dbReference>
<evidence type="ECO:0000313" key="12">
    <source>
        <dbReference type="EMBL" id="RAW14835.1"/>
    </source>
</evidence>
<dbReference type="HAMAP" id="MF_00237">
    <property type="entry name" value="TatB"/>
    <property type="match status" value="1"/>
</dbReference>
<keyword evidence="5 9" id="KW-0653">Protein transport</keyword>
<dbReference type="Gene3D" id="1.20.5.3310">
    <property type="match status" value="1"/>
</dbReference>
<evidence type="ECO:0000256" key="2">
    <source>
        <dbReference type="ARBA" id="ARBA00022448"/>
    </source>
</evidence>
<evidence type="ECO:0000313" key="13">
    <source>
        <dbReference type="Proteomes" id="UP000250462"/>
    </source>
</evidence>